<gene>
    <name evidence="1" type="ORF">ACFPT7_02045</name>
</gene>
<keyword evidence="2" id="KW-1185">Reference proteome</keyword>
<evidence type="ECO:0000313" key="2">
    <source>
        <dbReference type="Proteomes" id="UP001596091"/>
    </source>
</evidence>
<dbReference type="Proteomes" id="UP001596091">
    <property type="component" value="Unassembled WGS sequence"/>
</dbReference>
<evidence type="ECO:0000313" key="1">
    <source>
        <dbReference type="EMBL" id="MFC5861067.1"/>
    </source>
</evidence>
<comment type="caution">
    <text evidence="1">The sequence shown here is derived from an EMBL/GenBank/DDBJ whole genome shotgun (WGS) entry which is preliminary data.</text>
</comment>
<reference evidence="2" key="1">
    <citation type="journal article" date="2019" name="Int. J. Syst. Evol. Microbiol.">
        <title>The Global Catalogue of Microorganisms (GCM) 10K type strain sequencing project: providing services to taxonomists for standard genome sequencing and annotation.</title>
        <authorList>
            <consortium name="The Broad Institute Genomics Platform"/>
            <consortium name="The Broad Institute Genome Sequencing Center for Infectious Disease"/>
            <person name="Wu L."/>
            <person name="Ma J."/>
        </authorList>
    </citation>
    <scope>NUCLEOTIDE SEQUENCE [LARGE SCALE GENOMIC DNA]</scope>
    <source>
        <strain evidence="2">JCM 4087</strain>
    </source>
</reference>
<dbReference type="EMBL" id="JBHSPH010000001">
    <property type="protein sequence ID" value="MFC5861067.1"/>
    <property type="molecule type" value="Genomic_DNA"/>
</dbReference>
<proteinExistence type="predicted"/>
<name>A0ABW1E9R8_9BACT</name>
<organism evidence="1 2">
    <name type="scientific">Acidicapsa dinghuensis</name>
    <dbReference type="NCBI Taxonomy" id="2218256"/>
    <lineage>
        <taxon>Bacteria</taxon>
        <taxon>Pseudomonadati</taxon>
        <taxon>Acidobacteriota</taxon>
        <taxon>Terriglobia</taxon>
        <taxon>Terriglobales</taxon>
        <taxon>Acidobacteriaceae</taxon>
        <taxon>Acidicapsa</taxon>
    </lineage>
</organism>
<sequence length="84" mass="9657">MAREWDLTSTHSLEAAAEWLRKKSDALIVVVIRPQDGALAVDEQIDVLDVHDRLWDGSMPKLLGRLREIRDGQRAKLLKREAKR</sequence>
<accession>A0ABW1E9R8</accession>
<protein>
    <submittedName>
        <fullName evidence="1">Uncharacterized protein</fullName>
    </submittedName>
</protein>
<dbReference type="RefSeq" id="WP_263334514.1">
    <property type="nucleotide sequence ID" value="NZ_JAGSYH010000002.1"/>
</dbReference>